<organism evidence="1">
    <name type="scientific">Arion vulgaris</name>
    <dbReference type="NCBI Taxonomy" id="1028688"/>
    <lineage>
        <taxon>Eukaryota</taxon>
        <taxon>Metazoa</taxon>
        <taxon>Spiralia</taxon>
        <taxon>Lophotrochozoa</taxon>
        <taxon>Mollusca</taxon>
        <taxon>Gastropoda</taxon>
        <taxon>Heterobranchia</taxon>
        <taxon>Euthyneura</taxon>
        <taxon>Panpulmonata</taxon>
        <taxon>Eupulmonata</taxon>
        <taxon>Stylommatophora</taxon>
        <taxon>Helicina</taxon>
        <taxon>Arionoidea</taxon>
        <taxon>Arionidae</taxon>
        <taxon>Arion</taxon>
    </lineage>
</organism>
<dbReference type="EMBL" id="HACG01009606">
    <property type="protein sequence ID" value="CEK56471.1"/>
    <property type="molecule type" value="Transcribed_RNA"/>
</dbReference>
<reference evidence="1" key="1">
    <citation type="submission" date="2014-12" db="EMBL/GenBank/DDBJ databases">
        <title>Insight into the proteome of Arion vulgaris.</title>
        <authorList>
            <person name="Aradska J."/>
            <person name="Bulat T."/>
            <person name="Smidak R."/>
            <person name="Sarate P."/>
            <person name="Gangsoo J."/>
            <person name="Sialana F."/>
            <person name="Bilban M."/>
            <person name="Lubec G."/>
        </authorList>
    </citation>
    <scope>NUCLEOTIDE SEQUENCE</scope>
    <source>
        <tissue evidence="1">Skin</tissue>
    </source>
</reference>
<protein>
    <submittedName>
        <fullName evidence="1">Uncharacterized protein</fullName>
    </submittedName>
</protein>
<sequence length="112" mass="13437">MMMTEFMLPLPNFDDQSSDSWKNWRHMKQRFKDHLMLKQNSSDDGTASSSPASLFMYLSGNKIRETVKEFSYNIGHESRTIDNVFENIEDFCLPRFILLYERFKFFTFKQKP</sequence>
<evidence type="ECO:0000313" key="1">
    <source>
        <dbReference type="EMBL" id="CEK56471.1"/>
    </source>
</evidence>
<accession>A0A0B6YL27</accession>
<name>A0A0B6YL27_9EUPU</name>
<feature type="non-terminal residue" evidence="1">
    <location>
        <position position="112"/>
    </location>
</feature>
<gene>
    <name evidence="1" type="primary">ORF27724</name>
</gene>
<proteinExistence type="predicted"/>
<dbReference type="AlphaFoldDB" id="A0A0B6YL27"/>